<name>A0A316FTJ2_9RHOB</name>
<keyword evidence="2" id="KW-1185">Reference proteome</keyword>
<gene>
    <name evidence="1" type="ORF">C8D95_11726</name>
</gene>
<dbReference type="AlphaFoldDB" id="A0A316FTJ2"/>
<protein>
    <submittedName>
        <fullName evidence="1">Uncharacterized protein</fullName>
    </submittedName>
</protein>
<evidence type="ECO:0000313" key="2">
    <source>
        <dbReference type="Proteomes" id="UP000245390"/>
    </source>
</evidence>
<sequence>MSRPRHLFGPNLSRVIDLVPPEMGRELIAAMRGADGPVVDLSGLAHDADRPALSEYLSGLDQEILEQMEAVSRQVVDLSDGKGATSLNTVVTRKMYNTDIESFEDQLDDLCRSIWVFVNFPDVFDDARSFHTARRYREHGKLYSAFEVADDVPREVTADEIDLDDLSERIRAALDLKAKTSATAIDLLETKTHPPSVMVAIRHGGALSSIQDHRDDGLRTTLYFRPANEAILIYTPSLRRLEVCATGYTVREKTSRTFAEAVLGQDLSKKPLAQWNYSLERFKKSFFLPLPDFDDVEILSAAVTEIEMRPGNWKRRVLLQVTADDDIEDFAERYMTTALAAARVSGFSRIKVVTTYRPRGAKDAKSETLALWVNSINASNVQNARDPNLRDLGTRLLAHWGVMEEQRLLRPEETSRHFESLLFLYDYPEDEVEGRILKAAGVDINRMQSAKLIARKGRQQIVLVEDDDDVIEAELETDERPADLSVTGEFGEDLGTVSASDHTVYLIDRVYLAEVVLDALRAELGARSASTETDHIASFGAVEIGEQRMPVYLVRSLASHPRPELLDLEFRRRHVGGPGLVLATGDTKIPYLGSYAVVQLRKVVTCGDEGLVLEPEALEQAWRLGQSLVTASDAPMIIRHDHSFSTLQVPGQPPFNVFGEKQAIMFERLIEASRSGVPDVRTGTLMQGMVSKSPMLLFSSTAWKEVKDHYLTQARPKSWRLGPASPDVI</sequence>
<dbReference type="Proteomes" id="UP000245390">
    <property type="component" value="Unassembled WGS sequence"/>
</dbReference>
<proteinExistence type="predicted"/>
<reference evidence="1 2" key="1">
    <citation type="submission" date="2018-05" db="EMBL/GenBank/DDBJ databases">
        <title>Genomic Encyclopedia of Type Strains, Phase IV (KMG-IV): sequencing the most valuable type-strain genomes for metagenomic binning, comparative biology and taxonomic classification.</title>
        <authorList>
            <person name="Goeker M."/>
        </authorList>
    </citation>
    <scope>NUCLEOTIDE SEQUENCE [LARGE SCALE GENOMIC DNA]</scope>
    <source>
        <strain evidence="1 2">DSM 103371</strain>
    </source>
</reference>
<evidence type="ECO:0000313" key="1">
    <source>
        <dbReference type="EMBL" id="PWK51683.1"/>
    </source>
</evidence>
<accession>A0A316FTJ2</accession>
<comment type="caution">
    <text evidence="1">The sequence shown here is derived from an EMBL/GenBank/DDBJ whole genome shotgun (WGS) entry which is preliminary data.</text>
</comment>
<organism evidence="1 2">
    <name type="scientific">Silicimonas algicola</name>
    <dbReference type="NCBI Taxonomy" id="1826607"/>
    <lineage>
        <taxon>Bacteria</taxon>
        <taxon>Pseudomonadati</taxon>
        <taxon>Pseudomonadota</taxon>
        <taxon>Alphaproteobacteria</taxon>
        <taxon>Rhodobacterales</taxon>
        <taxon>Paracoccaceae</taxon>
    </lineage>
</organism>
<dbReference type="EMBL" id="QGGV01000017">
    <property type="protein sequence ID" value="PWK51683.1"/>
    <property type="molecule type" value="Genomic_DNA"/>
</dbReference>